<dbReference type="InterPro" id="IPR039422">
    <property type="entry name" value="MarR/SlyA-like"/>
</dbReference>
<evidence type="ECO:0000313" key="3">
    <source>
        <dbReference type="Proteomes" id="UP000182624"/>
    </source>
</evidence>
<evidence type="ECO:0000259" key="1">
    <source>
        <dbReference type="PROSITE" id="PS50995"/>
    </source>
</evidence>
<gene>
    <name evidence="2" type="ORF">SAMN04487928_104125</name>
</gene>
<dbReference type="SMART" id="SM00347">
    <property type="entry name" value="HTH_MARR"/>
    <property type="match status" value="1"/>
</dbReference>
<dbReference type="PANTHER" id="PTHR33164:SF43">
    <property type="entry name" value="HTH-TYPE TRANSCRIPTIONAL REPRESSOR YETL"/>
    <property type="match status" value="1"/>
</dbReference>
<reference evidence="3" key="1">
    <citation type="submission" date="2016-10" db="EMBL/GenBank/DDBJ databases">
        <authorList>
            <person name="Varghese N."/>
            <person name="Submissions S."/>
        </authorList>
    </citation>
    <scope>NUCLEOTIDE SEQUENCE [LARGE SCALE GENOMIC DNA]</scope>
    <source>
        <strain evidence="3">P18</strain>
    </source>
</reference>
<proteinExistence type="predicted"/>
<dbReference type="SUPFAM" id="SSF46785">
    <property type="entry name" value="Winged helix' DNA-binding domain"/>
    <property type="match status" value="1"/>
</dbReference>
<dbReference type="EMBL" id="FOXO01000004">
    <property type="protein sequence ID" value="SFP60375.1"/>
    <property type="molecule type" value="Genomic_DNA"/>
</dbReference>
<keyword evidence="3" id="KW-1185">Reference proteome</keyword>
<dbReference type="Gene3D" id="1.10.10.10">
    <property type="entry name" value="Winged helix-like DNA-binding domain superfamily/Winged helix DNA-binding domain"/>
    <property type="match status" value="1"/>
</dbReference>
<dbReference type="Pfam" id="PF12802">
    <property type="entry name" value="MarR_2"/>
    <property type="match status" value="1"/>
</dbReference>
<dbReference type="OrthoDB" id="2297442at2"/>
<dbReference type="InterPro" id="IPR036388">
    <property type="entry name" value="WH-like_DNA-bd_sf"/>
</dbReference>
<dbReference type="PRINTS" id="PR00598">
    <property type="entry name" value="HTHMARR"/>
</dbReference>
<protein>
    <submittedName>
        <fullName evidence="2">Transcriptional regulator, MarR family</fullName>
    </submittedName>
</protein>
<evidence type="ECO:0000313" key="2">
    <source>
        <dbReference type="EMBL" id="SFP60375.1"/>
    </source>
</evidence>
<dbReference type="InterPro" id="IPR036390">
    <property type="entry name" value="WH_DNA-bd_sf"/>
</dbReference>
<dbReference type="AlphaFoldDB" id="A0A1I5RPD7"/>
<dbReference type="RefSeq" id="WP_074884723.1">
    <property type="nucleotide sequence ID" value="NZ_FOXO01000004.1"/>
</dbReference>
<dbReference type="Proteomes" id="UP000182624">
    <property type="component" value="Unassembled WGS sequence"/>
</dbReference>
<accession>A0A1I5RPD7</accession>
<dbReference type="GO" id="GO:0006950">
    <property type="term" value="P:response to stress"/>
    <property type="evidence" value="ECO:0007669"/>
    <property type="project" value="TreeGrafter"/>
</dbReference>
<dbReference type="GO" id="GO:0003700">
    <property type="term" value="F:DNA-binding transcription factor activity"/>
    <property type="evidence" value="ECO:0007669"/>
    <property type="project" value="InterPro"/>
</dbReference>
<sequence length="159" mass="18781">MSCTDGQNEFFRDREHEPIGFKFKLIHEGFVAMFNRELKEDDITFSQVMVISYLDEHKDKKVTQKDISEALHIKHPTTIGLLKRLEEKGMIKNVTDPDNRRCRNVTLSEKGLEFVDKRRERRKNTDYYLVNGMTEEEIESLRKLLDKVIDNMGSINIRC</sequence>
<name>A0A1I5RPD7_9FIRM</name>
<dbReference type="InterPro" id="IPR000835">
    <property type="entry name" value="HTH_MarR-typ"/>
</dbReference>
<dbReference type="PROSITE" id="PS50995">
    <property type="entry name" value="HTH_MARR_2"/>
    <property type="match status" value="1"/>
</dbReference>
<organism evidence="2 3">
    <name type="scientific">Butyrivibrio proteoclasticus</name>
    <dbReference type="NCBI Taxonomy" id="43305"/>
    <lineage>
        <taxon>Bacteria</taxon>
        <taxon>Bacillati</taxon>
        <taxon>Bacillota</taxon>
        <taxon>Clostridia</taxon>
        <taxon>Lachnospirales</taxon>
        <taxon>Lachnospiraceae</taxon>
        <taxon>Butyrivibrio</taxon>
    </lineage>
</organism>
<dbReference type="PANTHER" id="PTHR33164">
    <property type="entry name" value="TRANSCRIPTIONAL REGULATOR, MARR FAMILY"/>
    <property type="match status" value="1"/>
</dbReference>
<feature type="domain" description="HTH marR-type" evidence="1">
    <location>
        <begin position="1"/>
        <end position="150"/>
    </location>
</feature>